<protein>
    <submittedName>
        <fullName evidence="1">Uncharacterized protein</fullName>
    </submittedName>
</protein>
<keyword evidence="2" id="KW-1185">Reference proteome</keyword>
<reference evidence="1" key="1">
    <citation type="submission" date="2017-05" db="EMBL/GenBank/DDBJ databases">
        <authorList>
            <person name="Varghese N."/>
            <person name="Submissions S."/>
        </authorList>
    </citation>
    <scope>NUCLEOTIDE SEQUENCE</scope>
    <source>
        <strain evidence="1">DSM 18763</strain>
    </source>
</reference>
<dbReference type="EMBL" id="FXTX01000023">
    <property type="protein sequence ID" value="SMP21398.1"/>
    <property type="molecule type" value="Genomic_DNA"/>
</dbReference>
<sequence>MVIVSKTDSRVRIKFDNEFEKRNFIKNMKDINGIKDLKEGKALSVIIEYESGSTFDYIIKNLKETKEEIKAGKDEIFYYTNFFITHPAVKALWSMAFLGAKRGFLTFAICTIGIGRFLKSKF</sequence>
<gene>
    <name evidence="1" type="ORF">SAMN06264868_1238</name>
</gene>
<dbReference type="Proteomes" id="UP001157947">
    <property type="component" value="Unassembled WGS sequence"/>
</dbReference>
<dbReference type="RefSeq" id="WP_265133666.1">
    <property type="nucleotide sequence ID" value="NZ_FXTX01000023.1"/>
</dbReference>
<dbReference type="AlphaFoldDB" id="A0AA45WPX1"/>
<organism evidence="1 2">
    <name type="scientific">Venenivibrio stagnispumantis</name>
    <dbReference type="NCBI Taxonomy" id="407998"/>
    <lineage>
        <taxon>Bacteria</taxon>
        <taxon>Pseudomonadati</taxon>
        <taxon>Aquificota</taxon>
        <taxon>Aquificia</taxon>
        <taxon>Aquificales</taxon>
        <taxon>Hydrogenothermaceae</taxon>
        <taxon>Venenivibrio</taxon>
    </lineage>
</organism>
<evidence type="ECO:0000313" key="1">
    <source>
        <dbReference type="EMBL" id="SMP21398.1"/>
    </source>
</evidence>
<accession>A0AA45WPX1</accession>
<proteinExistence type="predicted"/>
<name>A0AA45WPX1_9AQUI</name>
<evidence type="ECO:0000313" key="2">
    <source>
        <dbReference type="Proteomes" id="UP001157947"/>
    </source>
</evidence>
<comment type="caution">
    <text evidence="1">The sequence shown here is derived from an EMBL/GenBank/DDBJ whole genome shotgun (WGS) entry which is preliminary data.</text>
</comment>